<sequence length="269" mass="32075">MAPLRILFSLIFLLSAVFVQSQPIDSELMETAESQNPFLPRFAMKKLKERRERVRAQRRNYKNQRSFQPYYNPRWSPAYPYYYFLSQSLKLNRDHFFPVKMKTHVIIILVFGLSAYAKTIKEVTAETENGAQITDSFNDPQTTENSFVTSEPEIDLNLKNVDASMEIVIEENVETPYEAVTDIDLGEVSPNEGDFYYNDVIHRDPNEIMDTAAGFAPLPFLKKRRKTQRPYATRRFYQKPYAYRRFQYFYPYYYGFYRPSSLRYYNYYK</sequence>
<keyword evidence="3" id="KW-1185">Reference proteome</keyword>
<evidence type="ECO:0000313" key="2">
    <source>
        <dbReference type="EMBL" id="CAH4027329.1"/>
    </source>
</evidence>
<feature type="chain" id="PRO_5040334658" evidence="1">
    <location>
        <begin position="22"/>
        <end position="269"/>
    </location>
</feature>
<gene>
    <name evidence="2" type="ORF">PIBRA_LOCUS4577</name>
</gene>
<feature type="signal peptide" evidence="1">
    <location>
        <begin position="1"/>
        <end position="21"/>
    </location>
</feature>
<name>A0A9P0TC71_PIEBR</name>
<reference evidence="2" key="1">
    <citation type="submission" date="2022-05" db="EMBL/GenBank/DDBJ databases">
        <authorList>
            <person name="Okamura Y."/>
        </authorList>
    </citation>
    <scope>NUCLEOTIDE SEQUENCE</scope>
</reference>
<accession>A0A9P0TC71</accession>
<dbReference type="Proteomes" id="UP001152562">
    <property type="component" value="Unassembled WGS sequence"/>
</dbReference>
<evidence type="ECO:0000256" key="1">
    <source>
        <dbReference type="SAM" id="SignalP"/>
    </source>
</evidence>
<organism evidence="2 3">
    <name type="scientific">Pieris brassicae</name>
    <name type="common">White butterfly</name>
    <name type="synonym">Large white butterfly</name>
    <dbReference type="NCBI Taxonomy" id="7116"/>
    <lineage>
        <taxon>Eukaryota</taxon>
        <taxon>Metazoa</taxon>
        <taxon>Ecdysozoa</taxon>
        <taxon>Arthropoda</taxon>
        <taxon>Hexapoda</taxon>
        <taxon>Insecta</taxon>
        <taxon>Pterygota</taxon>
        <taxon>Neoptera</taxon>
        <taxon>Endopterygota</taxon>
        <taxon>Lepidoptera</taxon>
        <taxon>Glossata</taxon>
        <taxon>Ditrysia</taxon>
        <taxon>Papilionoidea</taxon>
        <taxon>Pieridae</taxon>
        <taxon>Pierinae</taxon>
        <taxon>Pieris</taxon>
    </lineage>
</organism>
<dbReference type="EMBL" id="CALOZG010000005">
    <property type="protein sequence ID" value="CAH4027329.1"/>
    <property type="molecule type" value="Genomic_DNA"/>
</dbReference>
<evidence type="ECO:0000313" key="3">
    <source>
        <dbReference type="Proteomes" id="UP001152562"/>
    </source>
</evidence>
<keyword evidence="1" id="KW-0732">Signal</keyword>
<dbReference type="AlphaFoldDB" id="A0A9P0TC71"/>
<protein>
    <submittedName>
        <fullName evidence="2">Uncharacterized protein</fullName>
    </submittedName>
</protein>
<proteinExistence type="predicted"/>
<comment type="caution">
    <text evidence="2">The sequence shown here is derived from an EMBL/GenBank/DDBJ whole genome shotgun (WGS) entry which is preliminary data.</text>
</comment>